<dbReference type="GeneID" id="54559943"/>
<gene>
    <name evidence="2" type="ORF">M409DRAFT_23187</name>
</gene>
<sequence length="515" mass="57490">MSSSPAKTTSAKDSPGGCQKHEWLFINSTSNAERLAQKRKIRAQAARASSNARVETIRRRAEDSQSCRQPGRCGLPLRLTAEPEQKEEPLPRNAVEQHQSLFTKYRDRETSVTLHSHTLLGGSIPLGQANAATLAKFLHRFNVGTSVERPWVELVLAEATSSTTRTLTSTALMANASALCANDLQAPDMRRHATKLYLSTLGQLQSSLKSPNWRDSMVMYTCMILTLYECIESNLPSARLAHVKGVAYLIQQKGPLSFKSGLEHKTFRYFRINILLACLSDRQSCFLAEEGWKTIPFSGDCPPKTLLDLLLDILVEIPGVLAAGEAMRNGDLSRYALIQKAFELTLWVRRLTYNLERWKEEDIWTYPTMCTARNLKSLDLITLCELGTGLSPYDVKLAEALNLYVAAHLILARIAQRLAERSFVFRSALHPPYALRDLVAAIVLVSERHVAANITDMVSMVVTTFPLKVAQMTTELQEPELLENVRVLLDLVNGHFAKRYNINYAVAREGGAYGV</sequence>
<dbReference type="OrthoDB" id="5126878at2759"/>
<accession>A0A6A6CHM6</accession>
<feature type="region of interest" description="Disordered" evidence="1">
    <location>
        <begin position="1"/>
        <end position="20"/>
    </location>
</feature>
<dbReference type="AlphaFoldDB" id="A0A6A6CHM6"/>
<reference evidence="2" key="1">
    <citation type="journal article" date="2020" name="Stud. Mycol.">
        <title>101 Dothideomycetes genomes: a test case for predicting lifestyles and emergence of pathogens.</title>
        <authorList>
            <person name="Haridas S."/>
            <person name="Albert R."/>
            <person name="Binder M."/>
            <person name="Bloem J."/>
            <person name="Labutti K."/>
            <person name="Salamov A."/>
            <person name="Andreopoulos B."/>
            <person name="Baker S."/>
            <person name="Barry K."/>
            <person name="Bills G."/>
            <person name="Bluhm B."/>
            <person name="Cannon C."/>
            <person name="Castanera R."/>
            <person name="Culley D."/>
            <person name="Daum C."/>
            <person name="Ezra D."/>
            <person name="Gonzalez J."/>
            <person name="Henrissat B."/>
            <person name="Kuo A."/>
            <person name="Liang C."/>
            <person name="Lipzen A."/>
            <person name="Lutzoni F."/>
            <person name="Magnuson J."/>
            <person name="Mondo S."/>
            <person name="Nolan M."/>
            <person name="Ohm R."/>
            <person name="Pangilinan J."/>
            <person name="Park H.-J."/>
            <person name="Ramirez L."/>
            <person name="Alfaro M."/>
            <person name="Sun H."/>
            <person name="Tritt A."/>
            <person name="Yoshinaga Y."/>
            <person name="Zwiers L.-H."/>
            <person name="Turgeon B."/>
            <person name="Goodwin S."/>
            <person name="Spatafora J."/>
            <person name="Crous P."/>
            <person name="Grigoriev I."/>
        </authorList>
    </citation>
    <scope>NUCLEOTIDE SEQUENCE</scope>
    <source>
        <strain evidence="2">ATCC 36951</strain>
    </source>
</reference>
<dbReference type="Proteomes" id="UP000799537">
    <property type="component" value="Unassembled WGS sequence"/>
</dbReference>
<evidence type="ECO:0000313" key="3">
    <source>
        <dbReference type="Proteomes" id="UP000799537"/>
    </source>
</evidence>
<evidence type="ECO:0008006" key="4">
    <source>
        <dbReference type="Google" id="ProtNLM"/>
    </source>
</evidence>
<evidence type="ECO:0000313" key="2">
    <source>
        <dbReference type="EMBL" id="KAF2166551.1"/>
    </source>
</evidence>
<organism evidence="2 3">
    <name type="scientific">Zasmidium cellare ATCC 36951</name>
    <dbReference type="NCBI Taxonomy" id="1080233"/>
    <lineage>
        <taxon>Eukaryota</taxon>
        <taxon>Fungi</taxon>
        <taxon>Dikarya</taxon>
        <taxon>Ascomycota</taxon>
        <taxon>Pezizomycotina</taxon>
        <taxon>Dothideomycetes</taxon>
        <taxon>Dothideomycetidae</taxon>
        <taxon>Mycosphaerellales</taxon>
        <taxon>Mycosphaerellaceae</taxon>
        <taxon>Zasmidium</taxon>
    </lineage>
</organism>
<keyword evidence="3" id="KW-1185">Reference proteome</keyword>
<dbReference type="EMBL" id="ML993596">
    <property type="protein sequence ID" value="KAF2166551.1"/>
    <property type="molecule type" value="Genomic_DNA"/>
</dbReference>
<protein>
    <recommendedName>
        <fullName evidence="4">Transcription factor domain-containing protein</fullName>
    </recommendedName>
</protein>
<feature type="compositionally biased region" description="Polar residues" evidence="1">
    <location>
        <begin position="1"/>
        <end position="12"/>
    </location>
</feature>
<dbReference type="RefSeq" id="XP_033667440.1">
    <property type="nucleotide sequence ID" value="XM_033806671.1"/>
</dbReference>
<dbReference type="PANTHER" id="PTHR38111">
    <property type="entry name" value="ZN(2)-C6 FUNGAL-TYPE DOMAIN-CONTAINING PROTEIN-RELATED"/>
    <property type="match status" value="1"/>
</dbReference>
<evidence type="ECO:0000256" key="1">
    <source>
        <dbReference type="SAM" id="MobiDB-lite"/>
    </source>
</evidence>
<dbReference type="InterPro" id="IPR053178">
    <property type="entry name" value="Osmoadaptation_assoc"/>
</dbReference>
<name>A0A6A6CHM6_ZASCE</name>
<proteinExistence type="predicted"/>